<keyword evidence="4 6" id="KW-0472">Membrane</keyword>
<keyword evidence="6" id="KW-0812">Transmembrane</keyword>
<feature type="transmembrane region" description="Helical" evidence="6">
    <location>
        <begin position="21"/>
        <end position="45"/>
    </location>
</feature>
<dbReference type="EMBL" id="WOCE01000024">
    <property type="protein sequence ID" value="KAE9586223.1"/>
    <property type="molecule type" value="Genomic_DNA"/>
</dbReference>
<evidence type="ECO:0000256" key="6">
    <source>
        <dbReference type="SAM" id="Phobius"/>
    </source>
</evidence>
<dbReference type="GO" id="GO:0016757">
    <property type="term" value="F:glycosyltransferase activity"/>
    <property type="evidence" value="ECO:0007669"/>
    <property type="project" value="UniProtKB-KW"/>
</dbReference>
<evidence type="ECO:0000313" key="8">
    <source>
        <dbReference type="Proteomes" id="UP000447434"/>
    </source>
</evidence>
<comment type="subcellular location">
    <subcellularLocation>
        <location evidence="1">Membrane</location>
        <topology evidence="1">Single-pass type II membrane protein</topology>
    </subcellularLocation>
</comment>
<protein>
    <submittedName>
        <fullName evidence="7">Putative glycosyl transferase, family 14</fullName>
    </submittedName>
</protein>
<keyword evidence="8" id="KW-1185">Reference proteome</keyword>
<evidence type="ECO:0000313" key="7">
    <source>
        <dbReference type="EMBL" id="KAE9586223.1"/>
    </source>
</evidence>
<dbReference type="PANTHER" id="PTHR31042:SF8">
    <property type="entry name" value="CORE-2_I-BRANCHING BETA-1,6-N-ACETYLGLUCOSAMINYLTRANSFERASE FAMILY PROTEIN"/>
    <property type="match status" value="1"/>
</dbReference>
<accession>A0A6A4N095</accession>
<name>A0A6A4N095_LUPAL</name>
<comment type="caution">
    <text evidence="7">The sequence shown here is derived from an EMBL/GenBank/DDBJ whole genome shotgun (WGS) entry which is preliminary data.</text>
</comment>
<dbReference type="Proteomes" id="UP000447434">
    <property type="component" value="Chromosome 24"/>
</dbReference>
<gene>
    <name evidence="7" type="ORF">Lalb_Chr24g0399571</name>
</gene>
<dbReference type="InterPro" id="IPR003406">
    <property type="entry name" value="Glyco_trans_14"/>
</dbReference>
<evidence type="ECO:0000256" key="3">
    <source>
        <dbReference type="ARBA" id="ARBA00022679"/>
    </source>
</evidence>
<dbReference type="PANTHER" id="PTHR31042">
    <property type="entry name" value="CORE-2/I-BRANCHING BETA-1,6-N-ACETYLGLUCOSAMINYLTRANSFERASE FAMILY PROTEIN-RELATED"/>
    <property type="match status" value="1"/>
</dbReference>
<keyword evidence="3 7" id="KW-0808">Transferase</keyword>
<reference evidence="8" key="1">
    <citation type="journal article" date="2020" name="Nat. Commun.">
        <title>Genome sequence of the cluster root forming white lupin.</title>
        <authorList>
            <person name="Hufnagel B."/>
            <person name="Marques A."/>
            <person name="Soriano A."/>
            <person name="Marques L."/>
            <person name="Divol F."/>
            <person name="Doumas P."/>
            <person name="Sallet E."/>
            <person name="Mancinotti D."/>
            <person name="Carrere S."/>
            <person name="Marande W."/>
            <person name="Arribat S."/>
            <person name="Keller J."/>
            <person name="Huneau C."/>
            <person name="Blein T."/>
            <person name="Aime D."/>
            <person name="Laguerre M."/>
            <person name="Taylor J."/>
            <person name="Schubert V."/>
            <person name="Nelson M."/>
            <person name="Geu-Flores F."/>
            <person name="Crespi M."/>
            <person name="Gallardo-Guerrero K."/>
            <person name="Delaux P.-M."/>
            <person name="Salse J."/>
            <person name="Berges H."/>
            <person name="Guyot R."/>
            <person name="Gouzy J."/>
            <person name="Peret B."/>
        </authorList>
    </citation>
    <scope>NUCLEOTIDE SEQUENCE [LARGE SCALE GENOMIC DNA]</scope>
    <source>
        <strain evidence="8">cv. Amiga</strain>
    </source>
</reference>
<evidence type="ECO:0000256" key="2">
    <source>
        <dbReference type="ARBA" id="ARBA00022676"/>
    </source>
</evidence>
<dbReference type="InterPro" id="IPR044174">
    <property type="entry name" value="BC10-like"/>
</dbReference>
<keyword evidence="5" id="KW-0325">Glycoprotein</keyword>
<dbReference type="Pfam" id="PF02485">
    <property type="entry name" value="Branch"/>
    <property type="match status" value="1"/>
</dbReference>
<proteinExistence type="predicted"/>
<dbReference type="OrthoDB" id="191334at2759"/>
<keyword evidence="6" id="KW-1133">Transmembrane helix</keyword>
<dbReference type="AlphaFoldDB" id="A0A6A4N095"/>
<sequence>MQSRVLHLEEGKERMNQTKGLPLRLLRLFMMFIAVCVVFSIISMYTIKHFRIGSVVTTMNSKLQPCYKEPEDGLFEKWIKPHSNLIHNMSDKQLLWRASFVPRIKKYPYKRVPKIAFMFLTKGPLPLAPLWERFLKGHEKLYSIYIHSLPSYQARFPPSSVFYKRQIPSQACFEVLTRFSYH</sequence>
<dbReference type="GO" id="GO:0016020">
    <property type="term" value="C:membrane"/>
    <property type="evidence" value="ECO:0007669"/>
    <property type="project" value="UniProtKB-SubCell"/>
</dbReference>
<organism evidence="7 8">
    <name type="scientific">Lupinus albus</name>
    <name type="common">White lupine</name>
    <name type="synonym">Lupinus termis</name>
    <dbReference type="NCBI Taxonomy" id="3870"/>
    <lineage>
        <taxon>Eukaryota</taxon>
        <taxon>Viridiplantae</taxon>
        <taxon>Streptophyta</taxon>
        <taxon>Embryophyta</taxon>
        <taxon>Tracheophyta</taxon>
        <taxon>Spermatophyta</taxon>
        <taxon>Magnoliopsida</taxon>
        <taxon>eudicotyledons</taxon>
        <taxon>Gunneridae</taxon>
        <taxon>Pentapetalae</taxon>
        <taxon>rosids</taxon>
        <taxon>fabids</taxon>
        <taxon>Fabales</taxon>
        <taxon>Fabaceae</taxon>
        <taxon>Papilionoideae</taxon>
        <taxon>50 kb inversion clade</taxon>
        <taxon>genistoids sensu lato</taxon>
        <taxon>core genistoids</taxon>
        <taxon>Genisteae</taxon>
        <taxon>Lupinus</taxon>
    </lineage>
</organism>
<evidence type="ECO:0000256" key="4">
    <source>
        <dbReference type="ARBA" id="ARBA00023136"/>
    </source>
</evidence>
<keyword evidence="2" id="KW-0328">Glycosyltransferase</keyword>
<evidence type="ECO:0000256" key="1">
    <source>
        <dbReference type="ARBA" id="ARBA00004606"/>
    </source>
</evidence>
<evidence type="ECO:0000256" key="5">
    <source>
        <dbReference type="ARBA" id="ARBA00023180"/>
    </source>
</evidence>